<gene>
    <name evidence="2" type="primary">Hid1</name>
    <name evidence="2" type="ORF">AK812_SmicGene10308</name>
</gene>
<feature type="compositionally biased region" description="Basic and acidic residues" evidence="1">
    <location>
        <begin position="741"/>
        <end position="757"/>
    </location>
</feature>
<keyword evidence="3" id="KW-1185">Reference proteome</keyword>
<dbReference type="PANTHER" id="PTHR21575">
    <property type="entry name" value="PROTEIN HID1"/>
    <property type="match status" value="1"/>
</dbReference>
<dbReference type="GO" id="GO:0005797">
    <property type="term" value="C:Golgi medial cisterna"/>
    <property type="evidence" value="ECO:0007669"/>
    <property type="project" value="TreeGrafter"/>
</dbReference>
<accession>A0A1Q9EG57</accession>
<name>A0A1Q9EG57_SYMMI</name>
<organism evidence="2 3">
    <name type="scientific">Symbiodinium microadriaticum</name>
    <name type="common">Dinoflagellate</name>
    <name type="synonym">Zooxanthella microadriatica</name>
    <dbReference type="NCBI Taxonomy" id="2951"/>
    <lineage>
        <taxon>Eukaryota</taxon>
        <taxon>Sar</taxon>
        <taxon>Alveolata</taxon>
        <taxon>Dinophyceae</taxon>
        <taxon>Suessiales</taxon>
        <taxon>Symbiodiniaceae</taxon>
        <taxon>Symbiodinium</taxon>
    </lineage>
</organism>
<feature type="compositionally biased region" description="Low complexity" evidence="1">
    <location>
        <begin position="759"/>
        <end position="788"/>
    </location>
</feature>
<dbReference type="PANTHER" id="PTHR21575:SF12">
    <property type="entry name" value="PROTEIN HID1"/>
    <property type="match status" value="1"/>
</dbReference>
<feature type="region of interest" description="Disordered" evidence="1">
    <location>
        <begin position="1447"/>
        <end position="1508"/>
    </location>
</feature>
<dbReference type="GO" id="GO:0000138">
    <property type="term" value="C:Golgi trans cisterna"/>
    <property type="evidence" value="ECO:0007669"/>
    <property type="project" value="TreeGrafter"/>
</dbReference>
<protein>
    <submittedName>
        <fullName evidence="2">Protein HID1</fullName>
    </submittedName>
</protein>
<dbReference type="OrthoDB" id="432953at2759"/>
<dbReference type="Proteomes" id="UP000186817">
    <property type="component" value="Unassembled WGS sequence"/>
</dbReference>
<dbReference type="PROSITE" id="PS50096">
    <property type="entry name" value="IQ"/>
    <property type="match status" value="1"/>
</dbReference>
<feature type="compositionally biased region" description="Polar residues" evidence="1">
    <location>
        <begin position="1127"/>
        <end position="1136"/>
    </location>
</feature>
<feature type="compositionally biased region" description="Basic and acidic residues" evidence="1">
    <location>
        <begin position="802"/>
        <end position="812"/>
    </location>
</feature>
<evidence type="ECO:0000313" key="3">
    <source>
        <dbReference type="Proteomes" id="UP000186817"/>
    </source>
</evidence>
<proteinExistence type="predicted"/>
<feature type="region of interest" description="Disordered" evidence="1">
    <location>
        <begin position="728"/>
        <end position="845"/>
    </location>
</feature>
<dbReference type="InterPro" id="IPR026705">
    <property type="entry name" value="Hid-1/Ecm30"/>
</dbReference>
<dbReference type="Pfam" id="PF12722">
    <property type="entry name" value="Hid1"/>
    <property type="match status" value="1"/>
</dbReference>
<dbReference type="GO" id="GO:0016020">
    <property type="term" value="C:membrane"/>
    <property type="evidence" value="ECO:0007669"/>
    <property type="project" value="TreeGrafter"/>
</dbReference>
<feature type="region of interest" description="Disordered" evidence="1">
    <location>
        <begin position="1119"/>
        <end position="1139"/>
    </location>
</feature>
<comment type="caution">
    <text evidence="2">The sequence shown here is derived from an EMBL/GenBank/DDBJ whole genome shotgun (WGS) entry which is preliminary data.</text>
</comment>
<dbReference type="EMBL" id="LSRX01000160">
    <property type="protein sequence ID" value="OLQ06415.1"/>
    <property type="molecule type" value="Genomic_DNA"/>
</dbReference>
<evidence type="ECO:0000256" key="1">
    <source>
        <dbReference type="SAM" id="MobiDB-lite"/>
    </source>
</evidence>
<sequence>MRRILGFIGGKASAGDVLEELFSELLGPGVSSEVWERLLNLNNLEEELENHPRRESLVVCLARCPDNFHALIVRCLETVETELAKKADDLDEAAETVLANALFVMSYLLAALPAAAAGVGADAEARETAGAAFMEKLWTVSGAETKPLGERIADSALRALFHDGFTVEEPDATEDDEVQEVDGVMPALIWQEGVGPEGSSQPKNGDMQANRVVGLQLLLALLAAGAPSAIVTQESSDDASVDARLSRLLIPDARPLAYLSDPSRTIPFRAELFYSLLSVAMGYDPHGFGLPYGGYFAGAKQEAFAHLCIQALGLLLQDVRDAALGKGDMSILLSVATKRPQELLISRKSIPEEEGAPVQNVFRDMLAARSSQAEVEFMVEGIVTLLGTVSKEKGSYLPSSMRLPPFLPELLVLVFHLTACPKFVAGACAEGEVISLIEGVLLAANQAPEHVDESGLSLIEAAILLNLTSYREVCVELDEDFDGSLPESIPDFEGTAADFVALAALAQANENLGKCKASKIHDNIVQMSLFTLANVSTFADGLCMEVTSRLFSLFERCVKSLQLSRERLGFASHLPILLEAFDNALQYRYGGNTNLAYGLMTRQAIFRDLVSLVPQVQCHIDLDKDGEKERQLWQQRVEMHLHPISMLLDATVPMLEAEVEKHEISNSDEAKELLPRCILGLMPPPHAFQMRHLQRCAATHLTCEHLLAACLGDGPVCPLWEVEEAEEAEESQRGRSSSQAKPERPAPEARKARERSNSRTRSASSNRSKGSGGAKAAASEPSALPEGAVTGTQDAAGILTKSPERDPGDSRLADGATPNGNGQAGVPTVPTAHQESDTPSPKAGMDTLASQLQEAVASGVDVAQLLAQLQAAKAASACGQAKAACIPLHVLNKLPNIMGAKAAKAKSVPGGSLADLPSEARLGLAPEAASVQAAPPIRSLRGAEQREYTQEQEAAAAKIGAVARGSATRWQVKQDYHEAKRSVEGDPLEPPLLGFADYAQRNSSMPSVPDSIRFKVRDATKQNVLKQLGHTEDVSRWNTFEALASTLLEKVSGSGGESLPPGPKKQMSMAHLFNDEEVRAELETKAAEGFVARRQDHYLLGKYQMVAVPAMADYDSAFGEVRPGPQESPQEASPHQSWDCDGPEGFDGWFWVLHAAAPNIGESAQAEDFLAYSVEEEDVDESSPARTESVRSTVSTASRCCWKDRLVRPTRRLNEDLYIQDLRHLWRNVLTAMRHLQVEDVILFPFGMGAFLRHLNLNDDRYEDASSMRRLKRRIADELMHAIVDICSPKSKAAPKASAPFETRVHLCLVCVNPESVDNHNCFVEAAAARAKGCPELKEILQLRRNVDSLQLAHELAKKSGSGKLKVALLNGANRKLCGNHWFQSGARYAIDENLHRRSASLSRASLLVNFDTEPRPRRATQLQETVKFFSGTVVDLAKKMEPDKVSAVQNQEVKPKSAPPSKATAKAKAPDRRPFCLCGRAKAQERAEEQPEMVTGGPDGAVSHPES</sequence>
<reference evidence="2 3" key="1">
    <citation type="submission" date="2016-02" db="EMBL/GenBank/DDBJ databases">
        <title>Genome analysis of coral dinoflagellate symbionts highlights evolutionary adaptations to a symbiotic lifestyle.</title>
        <authorList>
            <person name="Aranda M."/>
            <person name="Li Y."/>
            <person name="Liew Y.J."/>
            <person name="Baumgarten S."/>
            <person name="Simakov O."/>
            <person name="Wilson M."/>
            <person name="Piel J."/>
            <person name="Ashoor H."/>
            <person name="Bougouffa S."/>
            <person name="Bajic V.B."/>
            <person name="Ryu T."/>
            <person name="Ravasi T."/>
            <person name="Bayer T."/>
            <person name="Micklem G."/>
            <person name="Kim H."/>
            <person name="Bhak J."/>
            <person name="Lajeunesse T.C."/>
            <person name="Voolstra C.R."/>
        </authorList>
    </citation>
    <scope>NUCLEOTIDE SEQUENCE [LARGE SCALE GENOMIC DNA]</scope>
    <source>
        <strain evidence="2 3">CCMP2467</strain>
    </source>
</reference>
<evidence type="ECO:0000313" key="2">
    <source>
        <dbReference type="EMBL" id="OLQ06415.1"/>
    </source>
</evidence>